<dbReference type="InterPro" id="IPR010730">
    <property type="entry name" value="HET"/>
</dbReference>
<dbReference type="SUPFAM" id="SSF52540">
    <property type="entry name" value="P-loop containing nucleoside triphosphate hydrolases"/>
    <property type="match status" value="1"/>
</dbReference>
<sequence>MRLLHFNTSKRLVSTDFRGKTVPPYAILSHRWGDSEVLFEDLEHDTYEEKTDGYRKIKFCAKQAAQDQLQYFWVDTCCIDKWNVNELSMSINSMFRWYKNATKCYVFLTDVSVPAGTQAQQQGAWEASFRASTWFIRGWTLQELIAPVSVEFYSLEGWSIGDKQSLKSLLYEITDIPVKALENCPLNEFTRLERLEWARKRITTEPEDKVYCLLGILDIFMPAAYSEGVDTAWRRLQVELDAASDAPSIIPFHQNSHFVGRELEISKLESQLFDGTKTTRVAIIGPDGIGKSQLTLEIAYRIQERNKNCSIFWIDASNIDSIYRSYAGIAQKLRIPGWDDEKADSRQLVKAHLSRRRERQCLLIFDSLESMSLGSSGMSARNAHVIDYLPQSELCSVIFTTTNSDTAKTLASQNILELKEMTTDTAKKMLEKYLDTPIPSCELLEAESLLQDLSYHPLAIAQAATYINIRKFMLQEYRLQLVMQKDEFPSSSRFAEDRAQGHYNTCPVATTLLISLNHIRCCNTIAADYLFLAACVDRKDISLDLLKASSPRERECAVKILSSYALVTRRPAESALNLHQLVHRALREWLQKQGRLDQWTQHAITQLLGVFPDNNHSSRSKWRRLLPHAQYALSHSLVEQQVEDRLILVWKCAMTLQSDGRYDESEKLFVQVMETFKTKLGAEHTDTLSSMGNLASTYRNQGRWKEAEELEVQVMRSCKMKLGADHPKTLTSMANLVTTYWNQGQWKEAEELEVQVIETRKTKLGTDHPDTLTSMNNLASTYRDQGRYKEAEEIGVRVIENRKTKLGVNHPDTLNSMNNLASTYSNQERWKEAEELFIQVMEISKTKLGADHPNTMTSMGNLASTYRNQGRWKEAEELEVQVMKSCKMRLGVDHPDTLASMANLASTYQDQRRWKEAESFMANLAATYWNQGQWKEAEELEVQVMETRKTKLGAGHPETLTSINNLASMHFSQGLWKAAESLFMQVIEGRKTKLGADHPDTLSSMANLAATYWNQGQWEEAEDLEMQVIKSCKMKLGVDHPDTLNSMNNLASTYSNQERWKKAEELFTQNQEQWKEAEELEVQLVKGRKTKLGANHPDTLSSMANLAATYRSQERWKKVEELFLQVIETRKTKLGSDHPDTLANMTDLASTYWVQGRWKEAEELFVQVMETRKTKLGADHPDTLSSIDNLAFTFKGQGDIIKGISLMQHCYRIRKEVLGPHHPHTVSSQEALAAWQLEAMDFNE</sequence>
<protein>
    <submittedName>
        <fullName evidence="2">Kinesin light chain 3</fullName>
    </submittedName>
</protein>
<dbReference type="Pfam" id="PF13176">
    <property type="entry name" value="TPR_7"/>
    <property type="match status" value="1"/>
</dbReference>
<dbReference type="PRINTS" id="PR00381">
    <property type="entry name" value="KINESINLIGHT"/>
</dbReference>
<dbReference type="Gene3D" id="1.25.40.10">
    <property type="entry name" value="Tetratricopeptide repeat domain"/>
    <property type="match status" value="4"/>
</dbReference>
<dbReference type="Pfam" id="PF06985">
    <property type="entry name" value="HET"/>
    <property type="match status" value="1"/>
</dbReference>
<keyword evidence="3" id="KW-1185">Reference proteome</keyword>
<dbReference type="InterPro" id="IPR053137">
    <property type="entry name" value="NLR-like"/>
</dbReference>
<reference evidence="3" key="1">
    <citation type="journal article" date="2020" name="Stud. Mycol.">
        <title>101 Dothideomycetes genomes: A test case for predicting lifestyles and emergence of pathogens.</title>
        <authorList>
            <person name="Haridas S."/>
            <person name="Albert R."/>
            <person name="Binder M."/>
            <person name="Bloem J."/>
            <person name="LaButti K."/>
            <person name="Salamov A."/>
            <person name="Andreopoulos B."/>
            <person name="Baker S."/>
            <person name="Barry K."/>
            <person name="Bills G."/>
            <person name="Bluhm B."/>
            <person name="Cannon C."/>
            <person name="Castanera R."/>
            <person name="Culley D."/>
            <person name="Daum C."/>
            <person name="Ezra D."/>
            <person name="Gonzalez J."/>
            <person name="Henrissat B."/>
            <person name="Kuo A."/>
            <person name="Liang C."/>
            <person name="Lipzen A."/>
            <person name="Lutzoni F."/>
            <person name="Magnuson J."/>
            <person name="Mondo S."/>
            <person name="Nolan M."/>
            <person name="Ohm R."/>
            <person name="Pangilinan J."/>
            <person name="Park H.-J."/>
            <person name="Ramirez L."/>
            <person name="Alfaro M."/>
            <person name="Sun H."/>
            <person name="Tritt A."/>
            <person name="Yoshinaga Y."/>
            <person name="Zwiers L.-H."/>
            <person name="Turgeon B."/>
            <person name="Goodwin S."/>
            <person name="Spatafora J."/>
            <person name="Crous P."/>
            <person name="Grigoriev I."/>
        </authorList>
    </citation>
    <scope>NUCLEOTIDE SEQUENCE [LARGE SCALE GENOMIC DNA]</scope>
    <source>
        <strain evidence="3">CBS 304.66</strain>
    </source>
</reference>
<evidence type="ECO:0000259" key="1">
    <source>
        <dbReference type="SMART" id="SM00382"/>
    </source>
</evidence>
<dbReference type="InterPro" id="IPR007111">
    <property type="entry name" value="NACHT_NTPase"/>
</dbReference>
<dbReference type="Pfam" id="PF05729">
    <property type="entry name" value="NACHT"/>
    <property type="match status" value="1"/>
</dbReference>
<gene>
    <name evidence="2" type="ORF">CC78DRAFT_579904</name>
</gene>
<feature type="domain" description="AAA+ ATPase" evidence="1">
    <location>
        <begin position="277"/>
        <end position="422"/>
    </location>
</feature>
<comment type="caution">
    <text evidence="2">The sequence shown here is derived from an EMBL/GenBank/DDBJ whole genome shotgun (WGS) entry which is preliminary data.</text>
</comment>
<dbReference type="Pfam" id="PF13374">
    <property type="entry name" value="TPR_10"/>
    <property type="match status" value="7"/>
</dbReference>
<dbReference type="Proteomes" id="UP000800093">
    <property type="component" value="Unassembled WGS sequence"/>
</dbReference>
<evidence type="ECO:0000313" key="3">
    <source>
        <dbReference type="Proteomes" id="UP000800093"/>
    </source>
</evidence>
<dbReference type="OrthoDB" id="5986190at2759"/>
<dbReference type="InterPro" id="IPR011990">
    <property type="entry name" value="TPR-like_helical_dom_sf"/>
</dbReference>
<name>A0A9P4KB14_9PLEO</name>
<dbReference type="SMART" id="SM00028">
    <property type="entry name" value="TPR"/>
    <property type="match status" value="7"/>
</dbReference>
<dbReference type="SUPFAM" id="SSF48452">
    <property type="entry name" value="TPR-like"/>
    <property type="match status" value="4"/>
</dbReference>
<dbReference type="Gene3D" id="3.40.50.300">
    <property type="entry name" value="P-loop containing nucleotide triphosphate hydrolases"/>
    <property type="match status" value="1"/>
</dbReference>
<organism evidence="2 3">
    <name type="scientific">Lojkania enalia</name>
    <dbReference type="NCBI Taxonomy" id="147567"/>
    <lineage>
        <taxon>Eukaryota</taxon>
        <taxon>Fungi</taxon>
        <taxon>Dikarya</taxon>
        <taxon>Ascomycota</taxon>
        <taxon>Pezizomycotina</taxon>
        <taxon>Dothideomycetes</taxon>
        <taxon>Pleosporomycetidae</taxon>
        <taxon>Pleosporales</taxon>
        <taxon>Pleosporales incertae sedis</taxon>
        <taxon>Lojkania</taxon>
    </lineage>
</organism>
<dbReference type="EMBL" id="ML986612">
    <property type="protein sequence ID" value="KAF2264951.1"/>
    <property type="molecule type" value="Genomic_DNA"/>
</dbReference>
<dbReference type="Pfam" id="PF13424">
    <property type="entry name" value="TPR_12"/>
    <property type="match status" value="3"/>
</dbReference>
<accession>A0A9P4KB14</accession>
<dbReference type="InterPro" id="IPR027417">
    <property type="entry name" value="P-loop_NTPase"/>
</dbReference>
<evidence type="ECO:0000313" key="2">
    <source>
        <dbReference type="EMBL" id="KAF2264951.1"/>
    </source>
</evidence>
<dbReference type="AlphaFoldDB" id="A0A9P4KB14"/>
<proteinExistence type="predicted"/>
<dbReference type="InterPro" id="IPR019734">
    <property type="entry name" value="TPR_rpt"/>
</dbReference>
<dbReference type="SMART" id="SM00382">
    <property type="entry name" value="AAA"/>
    <property type="match status" value="1"/>
</dbReference>
<dbReference type="PANTHER" id="PTHR46082">
    <property type="entry name" value="ATP/GTP-BINDING PROTEIN-RELATED"/>
    <property type="match status" value="1"/>
</dbReference>
<dbReference type="InterPro" id="IPR003593">
    <property type="entry name" value="AAA+_ATPase"/>
</dbReference>
<dbReference type="PANTHER" id="PTHR46082:SF6">
    <property type="entry name" value="AAA+ ATPASE DOMAIN-CONTAINING PROTEIN-RELATED"/>
    <property type="match status" value="1"/>
</dbReference>